<protein>
    <submittedName>
        <fullName evidence="2 3">Uncharacterized protein</fullName>
    </submittedName>
</protein>
<proteinExistence type="predicted"/>
<evidence type="ECO:0000313" key="4">
    <source>
        <dbReference type="Proteomes" id="UP000014760"/>
    </source>
</evidence>
<keyword evidence="4" id="KW-1185">Reference proteome</keyword>
<dbReference type="EMBL" id="KB297837">
    <property type="protein sequence ID" value="ELU09874.1"/>
    <property type="molecule type" value="Genomic_DNA"/>
</dbReference>
<accession>R7UTM9</accession>
<name>R7UTM9_CAPTE</name>
<reference evidence="4" key="1">
    <citation type="submission" date="2012-12" db="EMBL/GenBank/DDBJ databases">
        <authorList>
            <person name="Hellsten U."/>
            <person name="Grimwood J."/>
            <person name="Chapman J.A."/>
            <person name="Shapiro H."/>
            <person name="Aerts A."/>
            <person name="Otillar R.P."/>
            <person name="Terry A.Y."/>
            <person name="Boore J.L."/>
            <person name="Simakov O."/>
            <person name="Marletaz F."/>
            <person name="Cho S.-J."/>
            <person name="Edsinger-Gonzales E."/>
            <person name="Havlak P."/>
            <person name="Kuo D.-H."/>
            <person name="Larsson T."/>
            <person name="Lv J."/>
            <person name="Arendt D."/>
            <person name="Savage R."/>
            <person name="Osoegawa K."/>
            <person name="de Jong P."/>
            <person name="Lindberg D.R."/>
            <person name="Seaver E.C."/>
            <person name="Weisblat D.A."/>
            <person name="Putnam N.H."/>
            <person name="Grigoriev I.V."/>
            <person name="Rokhsar D.S."/>
        </authorList>
    </citation>
    <scope>NUCLEOTIDE SEQUENCE</scope>
    <source>
        <strain evidence="4">I ESC-2004</strain>
    </source>
</reference>
<dbReference type="HOGENOM" id="CLU_1534015_0_0_1"/>
<reference evidence="2 4" key="2">
    <citation type="journal article" date="2013" name="Nature">
        <title>Insights into bilaterian evolution from three spiralian genomes.</title>
        <authorList>
            <person name="Simakov O."/>
            <person name="Marletaz F."/>
            <person name="Cho S.J."/>
            <person name="Edsinger-Gonzales E."/>
            <person name="Havlak P."/>
            <person name="Hellsten U."/>
            <person name="Kuo D.H."/>
            <person name="Larsson T."/>
            <person name="Lv J."/>
            <person name="Arendt D."/>
            <person name="Savage R."/>
            <person name="Osoegawa K."/>
            <person name="de Jong P."/>
            <person name="Grimwood J."/>
            <person name="Chapman J.A."/>
            <person name="Shapiro H."/>
            <person name="Aerts A."/>
            <person name="Otillar R.P."/>
            <person name="Terry A.Y."/>
            <person name="Boore J.L."/>
            <person name="Grigoriev I.V."/>
            <person name="Lindberg D.R."/>
            <person name="Seaver E.C."/>
            <person name="Weisblat D.A."/>
            <person name="Putnam N.H."/>
            <person name="Rokhsar D.S."/>
        </authorList>
    </citation>
    <scope>NUCLEOTIDE SEQUENCE</scope>
    <source>
        <strain evidence="2 4">I ESC-2004</strain>
    </source>
</reference>
<dbReference type="EnsemblMetazoa" id="CapteT207657">
    <property type="protein sequence ID" value="CapteP207657"/>
    <property type="gene ID" value="CapteG207657"/>
</dbReference>
<evidence type="ECO:0000313" key="2">
    <source>
        <dbReference type="EMBL" id="ELU09874.1"/>
    </source>
</evidence>
<gene>
    <name evidence="2" type="ORF">CAPTEDRAFT_207657</name>
</gene>
<reference evidence="3" key="3">
    <citation type="submission" date="2015-06" db="UniProtKB">
        <authorList>
            <consortium name="EnsemblMetazoa"/>
        </authorList>
    </citation>
    <scope>IDENTIFICATION</scope>
</reference>
<sequence>MKIFKSTAKFIRKRVGFRVTLTTRRLRKPSQPVLTRFRAVKRSLTKEFRPEHLSPITEEPVTPKRPTAGEDTESGQRHPVAMETGGACSSPQSPGVRPLSPYCHPRFRPSKSLPTLTPKRRLPNPHRLRREVVSCRSLARRQQISETMTRGRLIDNIQESIREQREDVTTCSAME</sequence>
<evidence type="ECO:0000256" key="1">
    <source>
        <dbReference type="SAM" id="MobiDB-lite"/>
    </source>
</evidence>
<feature type="region of interest" description="Disordered" evidence="1">
    <location>
        <begin position="49"/>
        <end position="98"/>
    </location>
</feature>
<evidence type="ECO:0000313" key="3">
    <source>
        <dbReference type="EnsemblMetazoa" id="CapteP207657"/>
    </source>
</evidence>
<dbReference type="AlphaFoldDB" id="R7UTM9"/>
<dbReference type="Proteomes" id="UP000014760">
    <property type="component" value="Unassembled WGS sequence"/>
</dbReference>
<organism evidence="2">
    <name type="scientific">Capitella teleta</name>
    <name type="common">Polychaete worm</name>
    <dbReference type="NCBI Taxonomy" id="283909"/>
    <lineage>
        <taxon>Eukaryota</taxon>
        <taxon>Metazoa</taxon>
        <taxon>Spiralia</taxon>
        <taxon>Lophotrochozoa</taxon>
        <taxon>Annelida</taxon>
        <taxon>Polychaeta</taxon>
        <taxon>Sedentaria</taxon>
        <taxon>Scolecida</taxon>
        <taxon>Capitellidae</taxon>
        <taxon>Capitella</taxon>
    </lineage>
</organism>
<dbReference type="EMBL" id="AMQN01006200">
    <property type="status" value="NOT_ANNOTATED_CDS"/>
    <property type="molecule type" value="Genomic_DNA"/>
</dbReference>